<evidence type="ECO:0000259" key="8">
    <source>
        <dbReference type="PROSITE" id="PS50103"/>
    </source>
</evidence>
<dbReference type="Pfam" id="PF13091">
    <property type="entry name" value="PLDc_2"/>
    <property type="match status" value="1"/>
</dbReference>
<gene>
    <name evidence="9" type="ORF">CEUR00632_LOCUS10246</name>
</gene>
<dbReference type="InterPro" id="IPR025202">
    <property type="entry name" value="PLD-like_dom"/>
</dbReference>
<dbReference type="InterPro" id="IPR001736">
    <property type="entry name" value="PLipase_D/transphosphatidylase"/>
</dbReference>
<dbReference type="GO" id="GO:0016042">
    <property type="term" value="P:lipid catabolic process"/>
    <property type="evidence" value="ECO:0007669"/>
    <property type="project" value="UniProtKB-KW"/>
</dbReference>
<evidence type="ECO:0000256" key="3">
    <source>
        <dbReference type="ARBA" id="ARBA00023098"/>
    </source>
</evidence>
<evidence type="ECO:0000256" key="2">
    <source>
        <dbReference type="ARBA" id="ARBA00022963"/>
    </source>
</evidence>
<evidence type="ECO:0000256" key="5">
    <source>
        <dbReference type="ARBA" id="ARBA00040549"/>
    </source>
</evidence>
<keyword evidence="1" id="KW-0378">Hydrolase</keyword>
<dbReference type="AlphaFoldDB" id="A0A7R9YVT9"/>
<keyword evidence="3" id="KW-0443">Lipid metabolism</keyword>
<keyword evidence="6" id="KW-0479">Metal-binding</keyword>
<evidence type="ECO:0000256" key="1">
    <source>
        <dbReference type="ARBA" id="ARBA00022801"/>
    </source>
</evidence>
<feature type="zinc finger region" description="C3H1-type" evidence="6">
    <location>
        <begin position="36"/>
        <end position="63"/>
    </location>
</feature>
<keyword evidence="6" id="KW-0862">Zinc</keyword>
<comment type="similarity">
    <text evidence="4">Belongs to the phospholipase D family. MitoPLD/Zucchini subfamily.</text>
</comment>
<keyword evidence="2" id="KW-0442">Lipid degradation</keyword>
<accession>A0A7R9YVT9</accession>
<feature type="domain" description="PLD phosphodiesterase" evidence="7">
    <location>
        <begin position="136"/>
        <end position="163"/>
    </location>
</feature>
<dbReference type="EMBL" id="HBEC01022312">
    <property type="protein sequence ID" value="CAD8290207.1"/>
    <property type="molecule type" value="Transcribed_RNA"/>
</dbReference>
<dbReference type="CDD" id="cd09171">
    <property type="entry name" value="PLDc_vPLD6_like"/>
    <property type="match status" value="1"/>
</dbReference>
<dbReference type="PROSITE" id="PS50103">
    <property type="entry name" value="ZF_C3H1"/>
    <property type="match status" value="1"/>
</dbReference>
<dbReference type="GO" id="GO:0016891">
    <property type="term" value="F:RNA endonuclease activity producing 5'-phosphomonoesters, hydrolytic mechanism"/>
    <property type="evidence" value="ECO:0007669"/>
    <property type="project" value="TreeGrafter"/>
</dbReference>
<dbReference type="PROSITE" id="PS50035">
    <property type="entry name" value="PLD"/>
    <property type="match status" value="1"/>
</dbReference>
<dbReference type="InterPro" id="IPR000571">
    <property type="entry name" value="Znf_CCCH"/>
</dbReference>
<dbReference type="SUPFAM" id="SSF56024">
    <property type="entry name" value="Phospholipase D/nuclease"/>
    <property type="match status" value="1"/>
</dbReference>
<evidence type="ECO:0000313" key="9">
    <source>
        <dbReference type="EMBL" id="CAD8290207.1"/>
    </source>
</evidence>
<protein>
    <recommendedName>
        <fullName evidence="5">Mitochondrial cardiolipin hydrolase</fullName>
    </recommendedName>
</protein>
<proteinExistence type="inferred from homology"/>
<evidence type="ECO:0000256" key="6">
    <source>
        <dbReference type="PROSITE-ProRule" id="PRU00723"/>
    </source>
</evidence>
<dbReference type="PANTHER" id="PTHR43856:SF1">
    <property type="entry name" value="MITOCHONDRIAL CARDIOLIPIN HYDROLASE"/>
    <property type="match status" value="1"/>
</dbReference>
<feature type="domain" description="C3H1-type" evidence="8">
    <location>
        <begin position="36"/>
        <end position="63"/>
    </location>
</feature>
<evidence type="ECO:0000256" key="4">
    <source>
        <dbReference type="ARBA" id="ARBA00038012"/>
    </source>
</evidence>
<dbReference type="Gene3D" id="3.30.870.10">
    <property type="entry name" value="Endonuclease Chain A"/>
    <property type="match status" value="1"/>
</dbReference>
<dbReference type="GO" id="GO:0005739">
    <property type="term" value="C:mitochondrion"/>
    <property type="evidence" value="ECO:0007669"/>
    <property type="project" value="TreeGrafter"/>
</dbReference>
<dbReference type="GO" id="GO:0008270">
    <property type="term" value="F:zinc ion binding"/>
    <property type="evidence" value="ECO:0007669"/>
    <property type="project" value="UniProtKB-KW"/>
</dbReference>
<sequence length="196" mass="21905">MGCLQSTPASNYAAPPQANGAAASIGHVDVIFFPEPSGKMPCRNANTPRGCHRHNCNYEHGPTLIGRFLQYLNSATRTLDICVFTITCDEISDAVMALHKRGVKVRVITDDDQANSLGSDIDKFRQCGIPVKVDHSKTHMHHKFAVIDHRLLMNGSFNWTRQAVLGNQENVVMIENPKLVHDFSQCFEKLWSQFRA</sequence>
<dbReference type="InterPro" id="IPR051406">
    <property type="entry name" value="PLD_domain"/>
</dbReference>
<reference evidence="9" key="1">
    <citation type="submission" date="2021-01" db="EMBL/GenBank/DDBJ databases">
        <authorList>
            <person name="Corre E."/>
            <person name="Pelletier E."/>
            <person name="Niang G."/>
            <person name="Scheremetjew M."/>
            <person name="Finn R."/>
            <person name="Kale V."/>
            <person name="Holt S."/>
            <person name="Cochrane G."/>
            <person name="Meng A."/>
            <person name="Brown T."/>
            <person name="Cohen L."/>
        </authorList>
    </citation>
    <scope>NUCLEOTIDE SEQUENCE</scope>
    <source>
        <strain evidence="9">CCMP219</strain>
    </source>
</reference>
<organism evidence="9">
    <name type="scientific">Chlamydomonas euryale</name>
    <dbReference type="NCBI Taxonomy" id="1486919"/>
    <lineage>
        <taxon>Eukaryota</taxon>
        <taxon>Viridiplantae</taxon>
        <taxon>Chlorophyta</taxon>
        <taxon>core chlorophytes</taxon>
        <taxon>Chlorophyceae</taxon>
        <taxon>CS clade</taxon>
        <taxon>Chlamydomonadales</taxon>
        <taxon>Chlamydomonadaceae</taxon>
        <taxon>Chlamydomonas</taxon>
    </lineage>
</organism>
<name>A0A7R9YVT9_9CHLO</name>
<evidence type="ECO:0000259" key="7">
    <source>
        <dbReference type="PROSITE" id="PS50035"/>
    </source>
</evidence>
<dbReference type="PANTHER" id="PTHR43856">
    <property type="entry name" value="CARDIOLIPIN HYDROLASE"/>
    <property type="match status" value="1"/>
</dbReference>
<keyword evidence="6" id="KW-0863">Zinc-finger</keyword>